<protein>
    <submittedName>
        <fullName evidence="3">Tripartite-type tricarboxylate transporter receptor subunit TctC</fullName>
    </submittedName>
</protein>
<dbReference type="PANTHER" id="PTHR42928:SF5">
    <property type="entry name" value="BLR1237 PROTEIN"/>
    <property type="match status" value="1"/>
</dbReference>
<proteinExistence type="inferred from homology"/>
<dbReference type="Gene3D" id="3.40.190.150">
    <property type="entry name" value="Bordetella uptake gene, domain 1"/>
    <property type="match status" value="1"/>
</dbReference>
<dbReference type="Pfam" id="PF03401">
    <property type="entry name" value="TctC"/>
    <property type="match status" value="1"/>
</dbReference>
<evidence type="ECO:0000313" key="4">
    <source>
        <dbReference type="Proteomes" id="UP001267710"/>
    </source>
</evidence>
<name>A0ABU1IG21_9BURK</name>
<reference evidence="3 4" key="1">
    <citation type="submission" date="2023-08" db="EMBL/GenBank/DDBJ databases">
        <title>Functional and genomic diversity of the sorghum phyllosphere microbiome.</title>
        <authorList>
            <person name="Shade A."/>
        </authorList>
    </citation>
    <scope>NUCLEOTIDE SEQUENCE [LARGE SCALE GENOMIC DNA]</scope>
    <source>
        <strain evidence="3 4">SORGH_AS_0335</strain>
    </source>
</reference>
<dbReference type="Gene3D" id="3.40.190.10">
    <property type="entry name" value="Periplasmic binding protein-like II"/>
    <property type="match status" value="1"/>
</dbReference>
<feature type="chain" id="PRO_5045252568" evidence="2">
    <location>
        <begin position="34"/>
        <end position="340"/>
    </location>
</feature>
<feature type="signal peptide" evidence="2">
    <location>
        <begin position="1"/>
        <end position="33"/>
    </location>
</feature>
<dbReference type="CDD" id="cd13578">
    <property type="entry name" value="PBP2_Bug27"/>
    <property type="match status" value="1"/>
</dbReference>
<keyword evidence="4" id="KW-1185">Reference proteome</keyword>
<dbReference type="SUPFAM" id="SSF53850">
    <property type="entry name" value="Periplasmic binding protein-like II"/>
    <property type="match status" value="1"/>
</dbReference>
<gene>
    <name evidence="3" type="ORF">QE399_003072</name>
</gene>
<dbReference type="PANTHER" id="PTHR42928">
    <property type="entry name" value="TRICARBOXYLATE-BINDING PROTEIN"/>
    <property type="match status" value="1"/>
</dbReference>
<keyword evidence="3" id="KW-0675">Receptor</keyword>
<sequence length="340" mass="35323">MQQALSLTRRALRVPVSRVLRVALLGLAAGAFAAGAVHAQAAYPNKPIRLIVPFPPGGGTDMIARNVAQKLTDQHKWNVVVDNRPGAGGNLGVDAAAKSAPDGYTLVMGQTSNLAINPSLYAKLPYDPLKDLVPVALVSSAPIVMAAPANSPYKTFADVVAAAKAKPDGLTLGYSGNGTVAHLAGELAENAAGIKLRHVPYKGASQAMTDLVGGQIDLYMSAVPTLLGQVRNGKLRAIMITSLKRSAQLPDTPTLNESGYKDFEAASWYGVLAPAGTPAPIVQTLNKAINQALAQPDVAEKLKSEGGDVLGGTPEKFSALLKAEVPRWAKIVKDSGASLD</sequence>
<organism evidence="3 4">
    <name type="scientific">Paracidovorax wautersii</name>
    <dbReference type="NCBI Taxonomy" id="1177982"/>
    <lineage>
        <taxon>Bacteria</taxon>
        <taxon>Pseudomonadati</taxon>
        <taxon>Pseudomonadota</taxon>
        <taxon>Betaproteobacteria</taxon>
        <taxon>Burkholderiales</taxon>
        <taxon>Comamonadaceae</taxon>
        <taxon>Paracidovorax</taxon>
    </lineage>
</organism>
<evidence type="ECO:0000256" key="1">
    <source>
        <dbReference type="ARBA" id="ARBA00006987"/>
    </source>
</evidence>
<dbReference type="InterPro" id="IPR005064">
    <property type="entry name" value="BUG"/>
</dbReference>
<keyword evidence="2" id="KW-0732">Signal</keyword>
<dbReference type="PIRSF" id="PIRSF017082">
    <property type="entry name" value="YflP"/>
    <property type="match status" value="1"/>
</dbReference>
<dbReference type="InterPro" id="IPR042100">
    <property type="entry name" value="Bug_dom1"/>
</dbReference>
<dbReference type="Proteomes" id="UP001267710">
    <property type="component" value="Unassembled WGS sequence"/>
</dbReference>
<dbReference type="EMBL" id="JAVIZX010000001">
    <property type="protein sequence ID" value="MDR6215383.1"/>
    <property type="molecule type" value="Genomic_DNA"/>
</dbReference>
<comment type="caution">
    <text evidence="3">The sequence shown here is derived from an EMBL/GenBank/DDBJ whole genome shotgun (WGS) entry which is preliminary data.</text>
</comment>
<comment type="similarity">
    <text evidence="1">Belongs to the UPF0065 (bug) family.</text>
</comment>
<accession>A0ABU1IG21</accession>
<evidence type="ECO:0000313" key="3">
    <source>
        <dbReference type="EMBL" id="MDR6215383.1"/>
    </source>
</evidence>
<evidence type="ECO:0000256" key="2">
    <source>
        <dbReference type="SAM" id="SignalP"/>
    </source>
</evidence>
<dbReference type="RefSeq" id="WP_309829963.1">
    <property type="nucleotide sequence ID" value="NZ_JAVIZX010000001.1"/>
</dbReference>